<sequence length="160" mass="16926">MRVQREMLVPFSVLLSTALLATAQTASAQTRLDTLCKAAEVACSNVGSAKLAADSSFTAQKQTGVDDASKSNGETVPNETFLCPEGYDKCVANCRDLEHGGWDSGGTGAYLGCVVSCLRFLPFKVNSVYINERSFTDPWFVRCGAPGGLSGENVSETIGI</sequence>
<protein>
    <submittedName>
        <fullName evidence="2">Uncharacterized protein</fullName>
    </submittedName>
</protein>
<comment type="caution">
    <text evidence="2">The sequence shown here is derived from an EMBL/GenBank/DDBJ whole genome shotgun (WGS) entry which is preliminary data.</text>
</comment>
<accession>A0A8H7XM07</accession>
<proteinExistence type="predicted"/>
<evidence type="ECO:0000313" key="2">
    <source>
        <dbReference type="EMBL" id="KAG5161954.1"/>
    </source>
</evidence>
<dbReference type="AlphaFoldDB" id="A0A8H7XM07"/>
<dbReference type="EMBL" id="JAFIQS010000022">
    <property type="protein sequence ID" value="KAG5161954.1"/>
    <property type="molecule type" value="Genomic_DNA"/>
</dbReference>
<organism evidence="2">
    <name type="scientific">Psilocybe cubensis</name>
    <name type="common">Psychedelic mushroom</name>
    <name type="synonym">Stropharia cubensis</name>
    <dbReference type="NCBI Taxonomy" id="181762"/>
    <lineage>
        <taxon>Eukaryota</taxon>
        <taxon>Fungi</taxon>
        <taxon>Dikarya</taxon>
        <taxon>Basidiomycota</taxon>
        <taxon>Agaricomycotina</taxon>
        <taxon>Agaricomycetes</taxon>
        <taxon>Agaricomycetidae</taxon>
        <taxon>Agaricales</taxon>
        <taxon>Agaricineae</taxon>
        <taxon>Strophariaceae</taxon>
        <taxon>Psilocybe</taxon>
    </lineage>
</organism>
<feature type="chain" id="PRO_5034172639" evidence="1">
    <location>
        <begin position="29"/>
        <end position="160"/>
    </location>
</feature>
<feature type="signal peptide" evidence="1">
    <location>
        <begin position="1"/>
        <end position="28"/>
    </location>
</feature>
<gene>
    <name evidence="2" type="ORF">JR316_013088</name>
</gene>
<name>A0A8H7XM07_PSICU</name>
<keyword evidence="1" id="KW-0732">Signal</keyword>
<reference evidence="2" key="1">
    <citation type="submission" date="2021-02" db="EMBL/GenBank/DDBJ databases">
        <title>Psilocybe cubensis genome.</title>
        <authorList>
            <person name="Mckernan K.J."/>
            <person name="Crawford S."/>
            <person name="Trippe A."/>
            <person name="Kane L.T."/>
            <person name="Mclaughlin S."/>
        </authorList>
    </citation>
    <scope>NUCLEOTIDE SEQUENCE [LARGE SCALE GENOMIC DNA]</scope>
    <source>
        <strain evidence="2">MGC-MH-2018</strain>
    </source>
</reference>
<evidence type="ECO:0000256" key="1">
    <source>
        <dbReference type="SAM" id="SignalP"/>
    </source>
</evidence>